<organism evidence="6 7">
    <name type="scientific">Methanomicrobium antiquum</name>
    <dbReference type="NCBI Taxonomy" id="487686"/>
    <lineage>
        <taxon>Archaea</taxon>
        <taxon>Methanobacteriati</taxon>
        <taxon>Methanobacteriota</taxon>
        <taxon>Stenosarchaea group</taxon>
        <taxon>Methanomicrobia</taxon>
        <taxon>Methanomicrobiales</taxon>
        <taxon>Methanomicrobiaceae</taxon>
        <taxon>Methanomicrobium</taxon>
    </lineage>
</organism>
<dbReference type="Gene3D" id="3.20.20.70">
    <property type="entry name" value="Aldolase class I"/>
    <property type="match status" value="1"/>
</dbReference>
<evidence type="ECO:0000313" key="7">
    <source>
        <dbReference type="Proteomes" id="UP001218895"/>
    </source>
</evidence>
<dbReference type="EMBL" id="CP091092">
    <property type="protein sequence ID" value="WFN35944.1"/>
    <property type="molecule type" value="Genomic_DNA"/>
</dbReference>
<comment type="cofactor">
    <cofactor evidence="1">
        <name>[4Fe-4S] cluster</name>
        <dbReference type="ChEBI" id="CHEBI:49883"/>
    </cofactor>
</comment>
<dbReference type="InterPro" id="IPR023885">
    <property type="entry name" value="4Fe4S-binding_SPASM_dom"/>
</dbReference>
<keyword evidence="2" id="KW-0949">S-adenosyl-L-methionine</keyword>
<dbReference type="SUPFAM" id="SSF102114">
    <property type="entry name" value="Radical SAM enzymes"/>
    <property type="match status" value="1"/>
</dbReference>
<protein>
    <submittedName>
        <fullName evidence="6">TIGR04084 family radical SAM/SPASM domain-containing protein</fullName>
    </submittedName>
</protein>
<dbReference type="CDD" id="cd01335">
    <property type="entry name" value="Radical_SAM"/>
    <property type="match status" value="1"/>
</dbReference>
<gene>
    <name evidence="6" type="ORF">L1994_07205</name>
</gene>
<keyword evidence="3" id="KW-0479">Metal-binding</keyword>
<reference evidence="6" key="1">
    <citation type="submission" date="2022-01" db="EMBL/GenBank/DDBJ databases">
        <title>Complete genome of Methanomicrobium antiquum DSM 21220.</title>
        <authorList>
            <person name="Chen S.-C."/>
            <person name="You Y.-T."/>
            <person name="Zhou Y.-Z."/>
            <person name="Lai M.-C."/>
        </authorList>
    </citation>
    <scope>NUCLEOTIDE SEQUENCE</scope>
    <source>
        <strain evidence="6">DSM 21220</strain>
    </source>
</reference>
<accession>A0AAF0FVW5</accession>
<evidence type="ECO:0000256" key="5">
    <source>
        <dbReference type="ARBA" id="ARBA00023014"/>
    </source>
</evidence>
<dbReference type="InterPro" id="IPR023867">
    <property type="entry name" value="Sulphatase_maturase_rSAM"/>
</dbReference>
<dbReference type="GO" id="GO:0016491">
    <property type="term" value="F:oxidoreductase activity"/>
    <property type="evidence" value="ECO:0007669"/>
    <property type="project" value="InterPro"/>
</dbReference>
<keyword evidence="7" id="KW-1185">Reference proteome</keyword>
<dbReference type="GO" id="GO:0051536">
    <property type="term" value="F:iron-sulfur cluster binding"/>
    <property type="evidence" value="ECO:0007669"/>
    <property type="project" value="UniProtKB-KW"/>
</dbReference>
<evidence type="ECO:0000256" key="4">
    <source>
        <dbReference type="ARBA" id="ARBA00023004"/>
    </source>
</evidence>
<dbReference type="InterPro" id="IPR058240">
    <property type="entry name" value="rSAM_sf"/>
</dbReference>
<dbReference type="SFLD" id="SFLDG01104">
    <property type="entry name" value="Uncharacterised_Radical_SAM_Su"/>
    <property type="match status" value="1"/>
</dbReference>
<dbReference type="AlphaFoldDB" id="A0AAF0FVW5"/>
<dbReference type="SFLD" id="SFLDS00029">
    <property type="entry name" value="Radical_SAM"/>
    <property type="match status" value="1"/>
</dbReference>
<dbReference type="InterPro" id="IPR023819">
    <property type="entry name" value="Pep-mod_rSAM_AF0577"/>
</dbReference>
<dbReference type="NCBIfam" id="TIGR04085">
    <property type="entry name" value="rSAM_more_4Fe4S"/>
    <property type="match status" value="1"/>
</dbReference>
<dbReference type="KEGG" id="manq:L1994_07205"/>
<sequence>MNYFILLTDECNLCCTYCRGKMFFMSDESPDKVTIDDTLPCDFGLSLKHLYSFLSKDKDAVLTFYGGEPLMRSDLIREIMDNAPVKDFAIQTNATLLYLLESDYLNKFKSIFASIDGDRETTDNCRGFGTYDKVIKNLKKIINNGYGNEIIARMTVTEKTDIYESVRYLSDNPDFSFDSIHWQMDSNFWSDFKLRENFCGWVKNSYNPGIRRLVDLWTDTMKKEGRVMRWYPFVGTMQDVLLKNGSSPLRCGCGVNSYSILQDGNLAPCPCMAGMRDYYCGHINSDTPQSLKKIEIAGDCINCDILNFCGGRCLYSNLTQPWPPEGRRAVYETVRNLKFAIEKNSVFVKEMIDEGIVSLNQFEHQKYNGCEIIP</sequence>
<evidence type="ECO:0000256" key="3">
    <source>
        <dbReference type="ARBA" id="ARBA00022723"/>
    </source>
</evidence>
<dbReference type="NCBIfam" id="TIGR04084">
    <property type="entry name" value="rSAM_AF0577"/>
    <property type="match status" value="1"/>
</dbReference>
<dbReference type="PANTHER" id="PTHR43273">
    <property type="entry name" value="ANAEROBIC SULFATASE-MATURATING ENZYME HOMOLOG ASLB-RELATED"/>
    <property type="match status" value="1"/>
</dbReference>
<keyword evidence="4" id="KW-0408">Iron</keyword>
<evidence type="ECO:0000256" key="1">
    <source>
        <dbReference type="ARBA" id="ARBA00001966"/>
    </source>
</evidence>
<dbReference type="GO" id="GO:0046872">
    <property type="term" value="F:metal ion binding"/>
    <property type="evidence" value="ECO:0007669"/>
    <property type="project" value="UniProtKB-KW"/>
</dbReference>
<evidence type="ECO:0000256" key="2">
    <source>
        <dbReference type="ARBA" id="ARBA00022691"/>
    </source>
</evidence>
<keyword evidence="5" id="KW-0411">Iron-sulfur</keyword>
<dbReference type="RefSeq" id="WP_278098783.1">
    <property type="nucleotide sequence ID" value="NZ_CP091092.1"/>
</dbReference>
<dbReference type="PANTHER" id="PTHR43273:SF2">
    <property type="entry name" value="RADICAL SAM CORE DOMAIN-CONTAINING PROTEIN"/>
    <property type="match status" value="1"/>
</dbReference>
<dbReference type="GeneID" id="79950173"/>
<dbReference type="InterPro" id="IPR007197">
    <property type="entry name" value="rSAM"/>
</dbReference>
<dbReference type="Proteomes" id="UP001218895">
    <property type="component" value="Chromosome"/>
</dbReference>
<name>A0AAF0FVW5_9EURY</name>
<proteinExistence type="predicted"/>
<dbReference type="SFLD" id="SFLDG01067">
    <property type="entry name" value="SPASM/twitch_domain_containing"/>
    <property type="match status" value="1"/>
</dbReference>
<evidence type="ECO:0000313" key="6">
    <source>
        <dbReference type="EMBL" id="WFN35944.1"/>
    </source>
</evidence>
<dbReference type="InterPro" id="IPR013785">
    <property type="entry name" value="Aldolase_TIM"/>
</dbReference>